<dbReference type="SFLD" id="SFLDS00052">
    <property type="entry name" value="Ferric_Reductase_Domain"/>
    <property type="match status" value="1"/>
</dbReference>
<evidence type="ECO:0000256" key="2">
    <source>
        <dbReference type="ARBA" id="ARBA00006278"/>
    </source>
</evidence>
<keyword evidence="3" id="KW-0813">Transport</keyword>
<evidence type="ECO:0000256" key="9">
    <source>
        <dbReference type="ARBA" id="ARBA00023002"/>
    </source>
</evidence>
<keyword evidence="16" id="KW-1185">Reference proteome</keyword>
<accession>A0A8J5QJK3</accession>
<dbReference type="InterPro" id="IPR013121">
    <property type="entry name" value="Fe_red_NAD-bd_6"/>
</dbReference>
<dbReference type="InterPro" id="IPR017927">
    <property type="entry name" value="FAD-bd_FR_type"/>
</dbReference>
<dbReference type="Pfam" id="PF08030">
    <property type="entry name" value="NAD_binding_6"/>
    <property type="match status" value="1"/>
</dbReference>
<dbReference type="InterPro" id="IPR013112">
    <property type="entry name" value="FAD-bd_8"/>
</dbReference>
<feature type="transmembrane region" description="Helical" evidence="13">
    <location>
        <begin position="257"/>
        <end position="279"/>
    </location>
</feature>
<evidence type="ECO:0000256" key="12">
    <source>
        <dbReference type="ARBA" id="ARBA00023180"/>
    </source>
</evidence>
<evidence type="ECO:0000313" key="16">
    <source>
        <dbReference type="Proteomes" id="UP000694255"/>
    </source>
</evidence>
<dbReference type="OrthoDB" id="167398at2759"/>
<evidence type="ECO:0000256" key="11">
    <source>
        <dbReference type="ARBA" id="ARBA00023136"/>
    </source>
</evidence>
<dbReference type="GO" id="GO:0006826">
    <property type="term" value="P:iron ion transport"/>
    <property type="evidence" value="ECO:0007669"/>
    <property type="project" value="TreeGrafter"/>
</dbReference>
<dbReference type="PROSITE" id="PS51384">
    <property type="entry name" value="FAD_FR"/>
    <property type="match status" value="1"/>
</dbReference>
<dbReference type="CDD" id="cd06186">
    <property type="entry name" value="NOX_Duox_like_FAD_NADP"/>
    <property type="match status" value="1"/>
</dbReference>
<feature type="transmembrane region" description="Helical" evidence="13">
    <location>
        <begin position="140"/>
        <end position="162"/>
    </location>
</feature>
<evidence type="ECO:0000256" key="1">
    <source>
        <dbReference type="ARBA" id="ARBA00004141"/>
    </source>
</evidence>
<dbReference type="PANTHER" id="PTHR32361:SF9">
    <property type="entry name" value="FERRIC REDUCTASE TRANSMEMBRANE COMPONENT 3-RELATED"/>
    <property type="match status" value="1"/>
</dbReference>
<evidence type="ECO:0000256" key="13">
    <source>
        <dbReference type="SAM" id="Phobius"/>
    </source>
</evidence>
<evidence type="ECO:0000256" key="4">
    <source>
        <dbReference type="ARBA" id="ARBA00022630"/>
    </source>
</evidence>
<dbReference type="Pfam" id="PF08022">
    <property type="entry name" value="FAD_binding_8"/>
    <property type="match status" value="1"/>
</dbReference>
<feature type="transmembrane region" description="Helical" evidence="13">
    <location>
        <begin position="357"/>
        <end position="375"/>
    </location>
</feature>
<comment type="caution">
    <text evidence="15">The sequence shown here is derived from an EMBL/GenBank/DDBJ whole genome shotgun (WGS) entry which is preliminary data.</text>
</comment>
<dbReference type="GO" id="GO:0015677">
    <property type="term" value="P:copper ion import"/>
    <property type="evidence" value="ECO:0007669"/>
    <property type="project" value="TreeGrafter"/>
</dbReference>
<sequence length="715" mass="82238">MAKRNLPYEPYTYSRFFYACDEQIYASVSFCPEAFNYTCLCGNKNALATYAGCFVESGHNKTRVTDFLASFCKDYGFVELPKDWFQESYQYYVDNANSADEISDFNMTVPINVPFKINATETNVYIDSYNIFVGNYDDSLYYGAATLGYWALIVIIGAISNWSKLLFPGLVKSLTDPFSNYWRKYISMPAMFGKKRAREQKFLWVLDFLIPSRYESIVIFIFYILIIAIHSMNMTYMEGDPIFPKKYDALMRYVSDRTGIVATIMMPLVFLFSGRNNFLQWVTRWNYATFMAYHRHIARIMFVLVVIHAVGFTITLESYYAAEMAETYMIWGTFATVAGGLILVQAMLYLRRKWYEVFLVIHIILAAFWLAGTWVHVDELGYVWFVYPAVAVWCFDRLGRIIRLVAFGFPIADVSLVSEETIKVVIPKPSYWHSIPGDHAFVHFMKPAYFWQSHPFTFTDTIHHENKIVFYTKVKKGLTARLFQTLVSIPGRAIKMKVGVEGPYGEATAAKTSDTAVFVAGGNGIPGIYSEIVDIAEKAGQNSKKILKLFWVIREYKSLLWFYEELRLLKNSGIQTTIYVTRPDNLSHLEEFNGSSKVVAESDLMEGTDKEREKDVAIQENIKHERSDSEVEDKTDNARILEAIKSDLSHVEFKQGRPNLEELVVEEIHECAGSVSFVVCGAPMMVDDVRYYCTKNIDNGEKKRVDFYDQSQVWA</sequence>
<dbReference type="PANTHER" id="PTHR32361">
    <property type="entry name" value="FERRIC/CUPRIC REDUCTASE TRANSMEMBRANE COMPONENT"/>
    <property type="match status" value="1"/>
</dbReference>
<evidence type="ECO:0000256" key="5">
    <source>
        <dbReference type="ARBA" id="ARBA00022692"/>
    </source>
</evidence>
<evidence type="ECO:0000313" key="15">
    <source>
        <dbReference type="EMBL" id="KAG7665916.1"/>
    </source>
</evidence>
<evidence type="ECO:0000256" key="8">
    <source>
        <dbReference type="ARBA" id="ARBA00022989"/>
    </source>
</evidence>
<evidence type="ECO:0000256" key="6">
    <source>
        <dbReference type="ARBA" id="ARBA00022827"/>
    </source>
</evidence>
<feature type="transmembrane region" description="Helical" evidence="13">
    <location>
        <begin position="300"/>
        <end position="322"/>
    </location>
</feature>
<dbReference type="Proteomes" id="UP000694255">
    <property type="component" value="Unassembled WGS sequence"/>
</dbReference>
<evidence type="ECO:0000256" key="3">
    <source>
        <dbReference type="ARBA" id="ARBA00022448"/>
    </source>
</evidence>
<name>A0A8J5QJK3_9ASCO</name>
<feature type="transmembrane region" description="Helical" evidence="13">
    <location>
        <begin position="328"/>
        <end position="350"/>
    </location>
</feature>
<evidence type="ECO:0000256" key="10">
    <source>
        <dbReference type="ARBA" id="ARBA00023065"/>
    </source>
</evidence>
<keyword evidence="4" id="KW-0285">Flavoprotein</keyword>
<evidence type="ECO:0000256" key="7">
    <source>
        <dbReference type="ARBA" id="ARBA00022982"/>
    </source>
</evidence>
<keyword evidence="6" id="KW-0274">FAD</keyword>
<reference evidence="15 16" key="1">
    <citation type="journal article" date="2021" name="DNA Res.">
        <title>Genome analysis of Candida subhashii reveals its hybrid nature and dual mitochondrial genome conformations.</title>
        <authorList>
            <person name="Mixao V."/>
            <person name="Hegedusova E."/>
            <person name="Saus E."/>
            <person name="Pryszcz L.P."/>
            <person name="Cillingova A."/>
            <person name="Nosek J."/>
            <person name="Gabaldon T."/>
        </authorList>
    </citation>
    <scope>NUCLEOTIDE SEQUENCE [LARGE SCALE GENOMIC DNA]</scope>
    <source>
        <strain evidence="15 16">CBS 10753</strain>
    </source>
</reference>
<comment type="subcellular location">
    <subcellularLocation>
        <location evidence="1">Membrane</location>
        <topology evidence="1">Multi-pass membrane protein</topology>
    </subcellularLocation>
</comment>
<keyword evidence="5 13" id="KW-0812">Transmembrane</keyword>
<keyword evidence="11 13" id="KW-0472">Membrane</keyword>
<proteinExistence type="inferred from homology"/>
<dbReference type="AlphaFoldDB" id="A0A8J5QJK3"/>
<gene>
    <name evidence="15" type="ORF">J8A68_000539</name>
</gene>
<dbReference type="RefSeq" id="XP_049266148.1">
    <property type="nucleotide sequence ID" value="XM_049409474.1"/>
</dbReference>
<dbReference type="Pfam" id="PF01794">
    <property type="entry name" value="Ferric_reduct"/>
    <property type="match status" value="1"/>
</dbReference>
<dbReference type="EMBL" id="JAGSYN010000045">
    <property type="protein sequence ID" value="KAG7665916.1"/>
    <property type="molecule type" value="Genomic_DNA"/>
</dbReference>
<feature type="transmembrane region" description="Helical" evidence="13">
    <location>
        <begin position="217"/>
        <end position="237"/>
    </location>
</feature>
<keyword evidence="12" id="KW-0325">Glycoprotein</keyword>
<organism evidence="15 16">
    <name type="scientific">[Candida] subhashii</name>
    <dbReference type="NCBI Taxonomy" id="561895"/>
    <lineage>
        <taxon>Eukaryota</taxon>
        <taxon>Fungi</taxon>
        <taxon>Dikarya</taxon>
        <taxon>Ascomycota</taxon>
        <taxon>Saccharomycotina</taxon>
        <taxon>Pichiomycetes</taxon>
        <taxon>Debaryomycetaceae</taxon>
        <taxon>Spathaspora</taxon>
    </lineage>
</organism>
<dbReference type="InterPro" id="IPR051410">
    <property type="entry name" value="Ferric/Cupric_Reductase"/>
</dbReference>
<comment type="similarity">
    <text evidence="2">Belongs to the ferric reductase (FRE) family.</text>
</comment>
<protein>
    <recommendedName>
        <fullName evidence="14">FAD-binding FR-type domain-containing protein</fullName>
    </recommendedName>
</protein>
<dbReference type="GO" id="GO:0006879">
    <property type="term" value="P:intracellular iron ion homeostasis"/>
    <property type="evidence" value="ECO:0007669"/>
    <property type="project" value="TreeGrafter"/>
</dbReference>
<keyword evidence="9" id="KW-0560">Oxidoreductase</keyword>
<dbReference type="SFLD" id="SFLDG01168">
    <property type="entry name" value="Ferric_reductase_subgroup_(FRE"/>
    <property type="match status" value="1"/>
</dbReference>
<dbReference type="GO" id="GO:0005886">
    <property type="term" value="C:plasma membrane"/>
    <property type="evidence" value="ECO:0007669"/>
    <property type="project" value="TreeGrafter"/>
</dbReference>
<keyword evidence="8 13" id="KW-1133">Transmembrane helix</keyword>
<feature type="domain" description="FAD-binding FR-type" evidence="14">
    <location>
        <begin position="404"/>
        <end position="510"/>
    </location>
</feature>
<evidence type="ECO:0000259" key="14">
    <source>
        <dbReference type="PROSITE" id="PS51384"/>
    </source>
</evidence>
<dbReference type="GO" id="GO:0000293">
    <property type="term" value="F:ferric-chelate reductase activity"/>
    <property type="evidence" value="ECO:0007669"/>
    <property type="project" value="UniProtKB-ARBA"/>
</dbReference>
<keyword evidence="10" id="KW-0406">Ion transport</keyword>
<dbReference type="InterPro" id="IPR013130">
    <property type="entry name" value="Fe3_Rdtase_TM_dom"/>
</dbReference>
<keyword evidence="7" id="KW-0249">Electron transport</keyword>
<dbReference type="GeneID" id="73467340"/>